<evidence type="ECO:0000313" key="3">
    <source>
        <dbReference type="EMBL" id="TYT62888.1"/>
    </source>
</evidence>
<accession>A0A5D5AM18</accession>
<dbReference type="AlphaFoldDB" id="A0A5D5AM18"/>
<gene>
    <name evidence="3" type="ORF">FYC77_06125</name>
</gene>
<keyword evidence="4" id="KW-1185">Reference proteome</keyword>
<feature type="region of interest" description="Disordered" evidence="2">
    <location>
        <begin position="63"/>
        <end position="82"/>
    </location>
</feature>
<sequence length="82" mass="9278">MGTKTISLADDAYEKLKAHKREGESFSDVVRRLAGGVTLAEYHGTLEEDTADELAAIVDRRREERADTHRERVSEFADELNE</sequence>
<evidence type="ECO:0000256" key="1">
    <source>
        <dbReference type="ARBA" id="ARBA00022649"/>
    </source>
</evidence>
<dbReference type="Proteomes" id="UP000324104">
    <property type="component" value="Unassembled WGS sequence"/>
</dbReference>
<evidence type="ECO:0000256" key="2">
    <source>
        <dbReference type="SAM" id="MobiDB-lite"/>
    </source>
</evidence>
<comment type="caution">
    <text evidence="3">The sequence shown here is derived from an EMBL/GenBank/DDBJ whole genome shotgun (WGS) entry which is preliminary data.</text>
</comment>
<proteinExistence type="predicted"/>
<dbReference type="EMBL" id="VTAW01000005">
    <property type="protein sequence ID" value="TYT62888.1"/>
    <property type="molecule type" value="Genomic_DNA"/>
</dbReference>
<evidence type="ECO:0008006" key="5">
    <source>
        <dbReference type="Google" id="ProtNLM"/>
    </source>
</evidence>
<keyword evidence="1" id="KW-1277">Toxin-antitoxin system</keyword>
<dbReference type="InterPro" id="IPR003847">
    <property type="entry name" value="Put_antitoxin"/>
</dbReference>
<reference evidence="3 4" key="1">
    <citation type="submission" date="2019-08" db="EMBL/GenBank/DDBJ databases">
        <title>Archaea genome.</title>
        <authorList>
            <person name="Kajale S."/>
            <person name="Shouche Y."/>
            <person name="Deshpande N."/>
            <person name="Sharma A."/>
        </authorList>
    </citation>
    <scope>NUCLEOTIDE SEQUENCE [LARGE SCALE GENOMIC DNA]</scope>
    <source>
        <strain evidence="3 4">ESP3B_9</strain>
    </source>
</reference>
<protein>
    <recommendedName>
        <fullName evidence="5">Antitoxin</fullName>
    </recommendedName>
</protein>
<organism evidence="3 4">
    <name type="scientific">Natrialba swarupiae</name>
    <dbReference type="NCBI Taxonomy" id="2448032"/>
    <lineage>
        <taxon>Archaea</taxon>
        <taxon>Methanobacteriati</taxon>
        <taxon>Methanobacteriota</taxon>
        <taxon>Stenosarchaea group</taxon>
        <taxon>Halobacteria</taxon>
        <taxon>Halobacteriales</taxon>
        <taxon>Natrialbaceae</taxon>
        <taxon>Natrialba</taxon>
    </lineage>
</organism>
<name>A0A5D5AM18_9EURY</name>
<feature type="compositionally biased region" description="Basic and acidic residues" evidence="2">
    <location>
        <begin position="63"/>
        <end position="75"/>
    </location>
</feature>
<dbReference type="Pfam" id="PF02697">
    <property type="entry name" value="VAPB_antitox"/>
    <property type="match status" value="1"/>
</dbReference>
<evidence type="ECO:0000313" key="4">
    <source>
        <dbReference type="Proteomes" id="UP000324104"/>
    </source>
</evidence>
<dbReference type="RefSeq" id="WP_149080617.1">
    <property type="nucleotide sequence ID" value="NZ_VTAW01000005.1"/>
</dbReference>